<evidence type="ECO:0000256" key="1">
    <source>
        <dbReference type="SAM" id="MobiDB-lite"/>
    </source>
</evidence>
<protein>
    <submittedName>
        <fullName evidence="2">Uncharacterized protein</fullName>
    </submittedName>
</protein>
<accession>A0AAW1GJ79</accession>
<dbReference type="AlphaFoldDB" id="A0AAW1GJ79"/>
<feature type="compositionally biased region" description="Basic and acidic residues" evidence="1">
    <location>
        <begin position="59"/>
        <end position="69"/>
    </location>
</feature>
<organism evidence="2 3">
    <name type="scientific">Saponaria officinalis</name>
    <name type="common">Common soapwort</name>
    <name type="synonym">Lychnis saponaria</name>
    <dbReference type="NCBI Taxonomy" id="3572"/>
    <lineage>
        <taxon>Eukaryota</taxon>
        <taxon>Viridiplantae</taxon>
        <taxon>Streptophyta</taxon>
        <taxon>Embryophyta</taxon>
        <taxon>Tracheophyta</taxon>
        <taxon>Spermatophyta</taxon>
        <taxon>Magnoliopsida</taxon>
        <taxon>eudicotyledons</taxon>
        <taxon>Gunneridae</taxon>
        <taxon>Pentapetalae</taxon>
        <taxon>Caryophyllales</taxon>
        <taxon>Caryophyllaceae</taxon>
        <taxon>Caryophylleae</taxon>
        <taxon>Saponaria</taxon>
    </lineage>
</organism>
<comment type="caution">
    <text evidence="2">The sequence shown here is derived from an EMBL/GenBank/DDBJ whole genome shotgun (WGS) entry which is preliminary data.</text>
</comment>
<dbReference type="Proteomes" id="UP001443914">
    <property type="component" value="Unassembled WGS sequence"/>
</dbReference>
<name>A0AAW1GJ79_SAPOF</name>
<proteinExistence type="predicted"/>
<evidence type="ECO:0000313" key="3">
    <source>
        <dbReference type="Proteomes" id="UP001443914"/>
    </source>
</evidence>
<feature type="region of interest" description="Disordered" evidence="1">
    <location>
        <begin position="45"/>
        <end position="69"/>
    </location>
</feature>
<keyword evidence="3" id="KW-1185">Reference proteome</keyword>
<dbReference type="EMBL" id="JBDFQZ010000014">
    <property type="protein sequence ID" value="KAK9664815.1"/>
    <property type="molecule type" value="Genomic_DNA"/>
</dbReference>
<reference evidence="2" key="1">
    <citation type="submission" date="2024-03" db="EMBL/GenBank/DDBJ databases">
        <title>WGS assembly of Saponaria officinalis var. Norfolk2.</title>
        <authorList>
            <person name="Jenkins J."/>
            <person name="Shu S."/>
            <person name="Grimwood J."/>
            <person name="Barry K."/>
            <person name="Goodstein D."/>
            <person name="Schmutz J."/>
            <person name="Leebens-Mack J."/>
            <person name="Osbourn A."/>
        </authorList>
    </citation>
    <scope>NUCLEOTIDE SEQUENCE [LARGE SCALE GENOMIC DNA]</scope>
    <source>
        <strain evidence="2">JIC</strain>
    </source>
</reference>
<sequence>MLSRILSLHSRTHLRLLSLTLSPHLHSPSLPPSKIPKSRFFPQNHRLFSTNNRGGGGDDDGRNSTDDFWKMSQESDDLDDIFGTHDEKSFVQKWRLWNYGLMEKREGEYGIFSE</sequence>
<evidence type="ECO:0000313" key="2">
    <source>
        <dbReference type="EMBL" id="KAK9664815.1"/>
    </source>
</evidence>
<gene>
    <name evidence="2" type="ORF">RND81_14G070500</name>
</gene>